<reference evidence="2 3" key="1">
    <citation type="journal article" date="2012" name="Proc. Natl. Acad. Sci. U.S.A.">
        <title>Antigenic diversity is generated by distinct evolutionary mechanisms in African trypanosome species.</title>
        <authorList>
            <person name="Jackson A.P."/>
            <person name="Berry A."/>
            <person name="Aslett M."/>
            <person name="Allison H.C."/>
            <person name="Burton P."/>
            <person name="Vavrova-Anderson J."/>
            <person name="Brown R."/>
            <person name="Browne H."/>
            <person name="Corton N."/>
            <person name="Hauser H."/>
            <person name="Gamble J."/>
            <person name="Gilderthorp R."/>
            <person name="Marcello L."/>
            <person name="McQuillan J."/>
            <person name="Otto T.D."/>
            <person name="Quail M.A."/>
            <person name="Sanders M.J."/>
            <person name="van Tonder A."/>
            <person name="Ginger M.L."/>
            <person name="Field M.C."/>
            <person name="Barry J.D."/>
            <person name="Hertz-Fowler C."/>
            <person name="Berriman M."/>
        </authorList>
    </citation>
    <scope>NUCLEOTIDE SEQUENCE</scope>
    <source>
        <strain evidence="2 3">Y486</strain>
    </source>
</reference>
<evidence type="ECO:0000313" key="2">
    <source>
        <dbReference type="EMBL" id="CCD20799.1"/>
    </source>
</evidence>
<evidence type="ECO:0000313" key="3">
    <source>
        <dbReference type="Proteomes" id="UP000009027"/>
    </source>
</evidence>
<dbReference type="Proteomes" id="UP000009027">
    <property type="component" value="Unassembled WGS sequence"/>
</dbReference>
<gene>
    <name evidence="2" type="ORF">TvY486_0036710</name>
</gene>
<protein>
    <submittedName>
        <fullName evidence="2">Uncharacterized protein</fullName>
    </submittedName>
</protein>
<feature type="coiled-coil region" evidence="1">
    <location>
        <begin position="612"/>
        <end position="639"/>
    </location>
</feature>
<evidence type="ECO:0000256" key="1">
    <source>
        <dbReference type="SAM" id="Coils"/>
    </source>
</evidence>
<dbReference type="EMBL" id="CAEX01006338">
    <property type="protein sequence ID" value="CCD20799.1"/>
    <property type="molecule type" value="Genomic_DNA"/>
</dbReference>
<keyword evidence="1" id="KW-0175">Coiled coil</keyword>
<dbReference type="AlphaFoldDB" id="F9WTA6"/>
<proteinExistence type="predicted"/>
<keyword evidence="3" id="KW-1185">Reference proteome</keyword>
<sequence>MELKVNKSILWEQVGRDTQCAVKGMNVSTHISKKNSKLAFTENMWRQGLINLTDIIGRNCTRAESSEGGALPQLEACYRLRPTICGMSEASGKNAVGNEFSVIDNSTFRGNMLGYGCENISETCHNFPDCSRADAKRDDKWASISAALGKLKCPVANTAIGWLGLRFATALDFMKAQFTSVLNNLSEAESQLRGVILKEAAMAKEDICKKRESLEAGRSSIDSFKKQIASSKLQLSKFKNVSSQLTSEANDLTVRSSMATEVIEQVEKVVLSKKLAGNVLDTNGNAQIAAKNSFQAARDAALLVQKTSDAIQSLLRVCERAEEKVNERTISLTESIRTISSALDQAFSGGHGKNFSECESAFSLSSPPTPISGIDALLSALNGVVVSRDLGDVDATLAECKNEHSKLSDILGKASAGVDASVKGITEASKSASAAVDAAREVLLEAFKERERALCETVEHLVNVKMSALKLRERMERMKARAVSHVTRFLNAEVATKTVGRGKSDPIYSAQISDKRRRIEVISSEMENVASAILTEAGAVTKKSETQIGEIASTFDKAAREMTGKSVVLDEHVCKAGNEYTITAQLRPALASILTLMSLNNPTDLQAALGKMQRDFETLRQLRNEAKKIADEADVAALRAQQGDNVPACVPLFEQLLRALK</sequence>
<dbReference type="VEuPathDB" id="TriTrypDB:TvY486_0036710"/>
<name>F9WTA6_TRYVY</name>
<organism evidence="2 3">
    <name type="scientific">Trypanosoma vivax (strain Y486)</name>
    <dbReference type="NCBI Taxonomy" id="1055687"/>
    <lineage>
        <taxon>Eukaryota</taxon>
        <taxon>Discoba</taxon>
        <taxon>Euglenozoa</taxon>
        <taxon>Kinetoplastea</taxon>
        <taxon>Metakinetoplastina</taxon>
        <taxon>Trypanosomatida</taxon>
        <taxon>Trypanosomatidae</taxon>
        <taxon>Trypanosoma</taxon>
        <taxon>Duttonella</taxon>
    </lineage>
</organism>
<accession>F9WTA6</accession>